<evidence type="ECO:0000256" key="2">
    <source>
        <dbReference type="SAM" id="Phobius"/>
    </source>
</evidence>
<feature type="transmembrane region" description="Helical" evidence="2">
    <location>
        <begin position="269"/>
        <end position="290"/>
    </location>
</feature>
<dbReference type="EMBL" id="WNWS01000113">
    <property type="protein sequence ID" value="KAE9979748.1"/>
    <property type="molecule type" value="Genomic_DNA"/>
</dbReference>
<evidence type="ECO:0000313" key="4">
    <source>
        <dbReference type="Proteomes" id="UP000447873"/>
    </source>
</evidence>
<feature type="compositionally biased region" description="Polar residues" evidence="1">
    <location>
        <begin position="39"/>
        <end position="63"/>
    </location>
</feature>
<gene>
    <name evidence="3" type="ORF">EG328_000685</name>
</gene>
<feature type="compositionally biased region" description="Polar residues" evidence="1">
    <location>
        <begin position="74"/>
        <end position="93"/>
    </location>
</feature>
<evidence type="ECO:0000256" key="1">
    <source>
        <dbReference type="SAM" id="MobiDB-lite"/>
    </source>
</evidence>
<evidence type="ECO:0000313" key="3">
    <source>
        <dbReference type="EMBL" id="KAE9979748.1"/>
    </source>
</evidence>
<feature type="region of interest" description="Disordered" evidence="1">
    <location>
        <begin position="1"/>
        <end position="93"/>
    </location>
</feature>
<keyword evidence="2" id="KW-1133">Transmembrane helix</keyword>
<organism evidence="3 4">
    <name type="scientific">Venturia inaequalis</name>
    <name type="common">Apple scab fungus</name>
    <dbReference type="NCBI Taxonomy" id="5025"/>
    <lineage>
        <taxon>Eukaryota</taxon>
        <taxon>Fungi</taxon>
        <taxon>Dikarya</taxon>
        <taxon>Ascomycota</taxon>
        <taxon>Pezizomycotina</taxon>
        <taxon>Dothideomycetes</taxon>
        <taxon>Pleosporomycetidae</taxon>
        <taxon>Venturiales</taxon>
        <taxon>Venturiaceae</taxon>
        <taxon>Venturia</taxon>
    </lineage>
</organism>
<keyword evidence="2" id="KW-0812">Transmembrane</keyword>
<feature type="transmembrane region" description="Helical" evidence="2">
    <location>
        <begin position="242"/>
        <end position="262"/>
    </location>
</feature>
<keyword evidence="2" id="KW-0472">Membrane</keyword>
<feature type="transmembrane region" description="Helical" evidence="2">
    <location>
        <begin position="192"/>
        <end position="213"/>
    </location>
</feature>
<proteinExistence type="predicted"/>
<reference evidence="3 4" key="1">
    <citation type="submission" date="2018-12" db="EMBL/GenBank/DDBJ databases">
        <title>Venturia inaequalis Genome Resource.</title>
        <authorList>
            <person name="Lichtner F.J."/>
        </authorList>
    </citation>
    <scope>NUCLEOTIDE SEQUENCE [LARGE SCALE GENOMIC DNA]</scope>
    <source>
        <strain evidence="3 4">120213</strain>
    </source>
</reference>
<comment type="caution">
    <text evidence="3">The sequence shown here is derived from an EMBL/GenBank/DDBJ whole genome shotgun (WGS) entry which is preliminary data.</text>
</comment>
<dbReference type="Proteomes" id="UP000447873">
    <property type="component" value="Unassembled WGS sequence"/>
</dbReference>
<name>A0A8H3Z1I6_VENIN</name>
<sequence>MSDIHEDPEMDLSGDLSGTPIKRHLLPTIQRWNDDGTRNDITPSPNASDSSSQPTTASNSPYPASNLDGEHTESTAPSTQGTDDIKSSSMNATYGGTATVRSVGIDTNINEKERFDGDNDNKATRFSLLRVDVSTRKRGYSRTASENSGEPSLFLTLSIPAPAPPSTNHHTTKDFRNDIAHHPTPRISPTRLLLLLIFNILLILLLLLILTSLTTPPLSTSPSPSPSILTHNGKTILGDAKFGLILATYVIAFCICLFAILLRRRVAVVVLVLVGIVLVGGLMGWGGGWFV</sequence>
<protein>
    <submittedName>
        <fullName evidence="3">Uncharacterized protein</fullName>
    </submittedName>
</protein>
<dbReference type="AlphaFoldDB" id="A0A8H3Z1I6"/>
<accession>A0A8H3Z1I6</accession>